<dbReference type="EMBL" id="VITO01000008">
    <property type="protein sequence ID" value="TWB26325.1"/>
    <property type="molecule type" value="Genomic_DNA"/>
</dbReference>
<evidence type="ECO:0000313" key="2">
    <source>
        <dbReference type="Proteomes" id="UP000316545"/>
    </source>
</evidence>
<reference evidence="1 2" key="1">
    <citation type="submission" date="2019-06" db="EMBL/GenBank/DDBJ databases">
        <title>Genomic Encyclopedia of Type Strains, Phase IV (KMG-V): Genome sequencing to study the core and pangenomes of soil and plant-associated prokaryotes.</title>
        <authorList>
            <person name="Whitman W."/>
        </authorList>
    </citation>
    <scope>NUCLEOTIDE SEQUENCE [LARGE SCALE GENOMIC DNA]</scope>
    <source>
        <strain evidence="1 2">BR 11865</strain>
    </source>
</reference>
<evidence type="ECO:0000313" key="1">
    <source>
        <dbReference type="EMBL" id="TWB26325.1"/>
    </source>
</evidence>
<keyword evidence="2" id="KW-1185">Reference proteome</keyword>
<sequence length="289" mass="32159">MGQTCDWPVVIEKRGDKMEELHNAVAILQRTASQLKDILIQDANIRFQAAHPNPLNRFGRKGFSQSDEDGITLELVRRLNLSCGTFAEFGVGNGLENNTIILGGLGWRGFWVGGQELVFDPTPLPRLTYIRDWITRDNVLRHAEAGMAAIGTGAVDLISLDLDGNDIYIAEALLDGGILPKIFIAEYNAKFLPPAKFQIAYNSDHRWGGDDYFGAALQNFVDLFSGFGYALVCCNAYSGANAFFIRKDFADRFPEVPADIRDIHVPPRYHLYSAYGHRASPRVVETLFS</sequence>
<evidence type="ECO:0008006" key="3">
    <source>
        <dbReference type="Google" id="ProtNLM"/>
    </source>
</evidence>
<dbReference type="RefSeq" id="WP_246138654.1">
    <property type="nucleotide sequence ID" value="NZ_JAYNFR010000006.1"/>
</dbReference>
<gene>
    <name evidence="1" type="ORF">FBZ88_10889</name>
</gene>
<protein>
    <recommendedName>
        <fullName evidence="3">Methyltransferase FkbM-like protein</fullName>
    </recommendedName>
</protein>
<dbReference type="Proteomes" id="UP000316545">
    <property type="component" value="Unassembled WGS sequence"/>
</dbReference>
<proteinExistence type="predicted"/>
<name>A0A560FXG1_9PROT</name>
<comment type="caution">
    <text evidence="1">The sequence shown here is derived from an EMBL/GenBank/DDBJ whole genome shotgun (WGS) entry which is preliminary data.</text>
</comment>
<dbReference type="AlphaFoldDB" id="A0A560FXG1"/>
<accession>A0A560FXG1</accession>
<organism evidence="1 2">
    <name type="scientific">Nitrospirillum amazonense</name>
    <dbReference type="NCBI Taxonomy" id="28077"/>
    <lineage>
        <taxon>Bacteria</taxon>
        <taxon>Pseudomonadati</taxon>
        <taxon>Pseudomonadota</taxon>
        <taxon>Alphaproteobacteria</taxon>
        <taxon>Rhodospirillales</taxon>
        <taxon>Azospirillaceae</taxon>
        <taxon>Nitrospirillum</taxon>
    </lineage>
</organism>